<dbReference type="SUPFAM" id="SSF161098">
    <property type="entry name" value="MetI-like"/>
    <property type="match status" value="1"/>
</dbReference>
<dbReference type="AlphaFoldDB" id="E0IBH9"/>
<gene>
    <name evidence="9" type="ORF">PaecuDRAFT_3018</name>
</gene>
<dbReference type="EMBL" id="AEDD01000008">
    <property type="protein sequence ID" value="EFM10059.1"/>
    <property type="molecule type" value="Genomic_DNA"/>
</dbReference>
<evidence type="ECO:0000256" key="1">
    <source>
        <dbReference type="ARBA" id="ARBA00004651"/>
    </source>
</evidence>
<feature type="transmembrane region" description="Helical" evidence="7">
    <location>
        <begin position="20"/>
        <end position="43"/>
    </location>
</feature>
<evidence type="ECO:0000313" key="10">
    <source>
        <dbReference type="Proteomes" id="UP000005387"/>
    </source>
</evidence>
<reference evidence="9 10" key="1">
    <citation type="submission" date="2010-07" db="EMBL/GenBank/DDBJ databases">
        <title>The draft genome of Paenibacillus curdlanolyticus YK9.</title>
        <authorList>
            <consortium name="US DOE Joint Genome Institute (JGI-PGF)"/>
            <person name="Lucas S."/>
            <person name="Copeland A."/>
            <person name="Lapidus A."/>
            <person name="Cheng J.-F."/>
            <person name="Bruce D."/>
            <person name="Goodwin L."/>
            <person name="Pitluck S."/>
            <person name="Land M.L."/>
            <person name="Hauser L."/>
            <person name="Chang Y.-J."/>
            <person name="Jeffries C."/>
            <person name="Anderson I.J."/>
            <person name="Johnson E."/>
            <person name="Loganathan U."/>
            <person name="Mulhopadhyay B."/>
            <person name="Kyrpides N."/>
            <person name="Woyke T.J."/>
        </authorList>
    </citation>
    <scope>NUCLEOTIDE SEQUENCE [LARGE SCALE GENOMIC DNA]</scope>
    <source>
        <strain evidence="9 10">YK9</strain>
    </source>
</reference>
<evidence type="ECO:0000256" key="2">
    <source>
        <dbReference type="ARBA" id="ARBA00022448"/>
    </source>
</evidence>
<dbReference type="GO" id="GO:0055085">
    <property type="term" value="P:transmembrane transport"/>
    <property type="evidence" value="ECO:0007669"/>
    <property type="project" value="InterPro"/>
</dbReference>
<keyword evidence="6 7" id="KW-0472">Membrane</keyword>
<keyword evidence="3" id="KW-1003">Cell membrane</keyword>
<comment type="subcellular location">
    <subcellularLocation>
        <location evidence="1 7">Cell membrane</location>
        <topology evidence="1 7">Multi-pass membrane protein</topology>
    </subcellularLocation>
</comment>
<dbReference type="PROSITE" id="PS50928">
    <property type="entry name" value="ABC_TM1"/>
    <property type="match status" value="1"/>
</dbReference>
<comment type="similarity">
    <text evidence="7">Belongs to the binding-protein-dependent transport system permease family.</text>
</comment>
<dbReference type="Proteomes" id="UP000005387">
    <property type="component" value="Unassembled WGS sequence"/>
</dbReference>
<keyword evidence="4 7" id="KW-0812">Transmembrane</keyword>
<feature type="transmembrane region" description="Helical" evidence="7">
    <location>
        <begin position="214"/>
        <end position="232"/>
    </location>
</feature>
<dbReference type="Pfam" id="PF00528">
    <property type="entry name" value="BPD_transp_1"/>
    <property type="match status" value="1"/>
</dbReference>
<evidence type="ECO:0000256" key="4">
    <source>
        <dbReference type="ARBA" id="ARBA00022692"/>
    </source>
</evidence>
<feature type="transmembrane region" description="Helical" evidence="7">
    <location>
        <begin position="118"/>
        <end position="138"/>
    </location>
</feature>
<feature type="domain" description="ABC transmembrane type-1" evidence="8">
    <location>
        <begin position="81"/>
        <end position="291"/>
    </location>
</feature>
<keyword evidence="10" id="KW-1185">Reference proteome</keyword>
<evidence type="ECO:0000259" key="8">
    <source>
        <dbReference type="PROSITE" id="PS50928"/>
    </source>
</evidence>
<sequence>MKQAAVARSATQTSKKKFNWQMWGLLFVLPEIVIFLLFLWIPIVKGIVYSFYDVDLANGNHFVGLQNYIDVIHSSEFLISIRNTLYFMFLCVVIGFWVPAVVAIAVSELRRFQGVARVAGYLPSVIPAIVLYGMWIWFYDPIGPINTFLQWLGLEPVDFLSKKMSMISIVIMETWQNFGGAVLIYIAAIVGIPRDLYEAAEIDGAGVWQRIRSITLPTMRPLLILMFLLQIINTSQSFQAQMAMTGGGPDNATLTYLLLMNREAFTYLHFGKATALGSMLFAVMVVLSFVYLKIQNRSDAA</sequence>
<dbReference type="CDD" id="cd06261">
    <property type="entry name" value="TM_PBP2"/>
    <property type="match status" value="1"/>
</dbReference>
<dbReference type="OrthoDB" id="9788108at2"/>
<dbReference type="GO" id="GO:0005886">
    <property type="term" value="C:plasma membrane"/>
    <property type="evidence" value="ECO:0007669"/>
    <property type="project" value="UniProtKB-SubCell"/>
</dbReference>
<keyword evidence="5 7" id="KW-1133">Transmembrane helix</keyword>
<dbReference type="InterPro" id="IPR035906">
    <property type="entry name" value="MetI-like_sf"/>
</dbReference>
<dbReference type="PANTHER" id="PTHR30193">
    <property type="entry name" value="ABC TRANSPORTER PERMEASE PROTEIN"/>
    <property type="match status" value="1"/>
</dbReference>
<dbReference type="eggNOG" id="COG1175">
    <property type="taxonomic scope" value="Bacteria"/>
</dbReference>
<dbReference type="Gene3D" id="1.10.3720.10">
    <property type="entry name" value="MetI-like"/>
    <property type="match status" value="1"/>
</dbReference>
<evidence type="ECO:0000313" key="9">
    <source>
        <dbReference type="EMBL" id="EFM10059.1"/>
    </source>
</evidence>
<feature type="transmembrane region" description="Helical" evidence="7">
    <location>
        <begin position="174"/>
        <end position="193"/>
    </location>
</feature>
<feature type="transmembrane region" description="Helical" evidence="7">
    <location>
        <begin position="85"/>
        <end position="106"/>
    </location>
</feature>
<name>E0IBH9_9BACL</name>
<keyword evidence="2 7" id="KW-0813">Transport</keyword>
<dbReference type="InterPro" id="IPR000515">
    <property type="entry name" value="MetI-like"/>
</dbReference>
<organism evidence="9 10">
    <name type="scientific">Paenibacillus curdlanolyticus YK9</name>
    <dbReference type="NCBI Taxonomy" id="717606"/>
    <lineage>
        <taxon>Bacteria</taxon>
        <taxon>Bacillati</taxon>
        <taxon>Bacillota</taxon>
        <taxon>Bacilli</taxon>
        <taxon>Bacillales</taxon>
        <taxon>Paenibacillaceae</taxon>
        <taxon>Paenibacillus</taxon>
    </lineage>
</organism>
<evidence type="ECO:0000256" key="6">
    <source>
        <dbReference type="ARBA" id="ARBA00023136"/>
    </source>
</evidence>
<feature type="transmembrane region" description="Helical" evidence="7">
    <location>
        <begin position="267"/>
        <end position="292"/>
    </location>
</feature>
<evidence type="ECO:0000256" key="3">
    <source>
        <dbReference type="ARBA" id="ARBA00022475"/>
    </source>
</evidence>
<dbReference type="InterPro" id="IPR051393">
    <property type="entry name" value="ABC_transporter_permease"/>
</dbReference>
<evidence type="ECO:0000256" key="7">
    <source>
        <dbReference type="RuleBase" id="RU363032"/>
    </source>
</evidence>
<dbReference type="RefSeq" id="WP_006039006.1">
    <property type="nucleotide sequence ID" value="NZ_AEDD01000008.1"/>
</dbReference>
<dbReference type="PANTHER" id="PTHR30193:SF41">
    <property type="entry name" value="DIACETYLCHITOBIOSE UPTAKE SYSTEM PERMEASE PROTEIN NGCF"/>
    <property type="match status" value="1"/>
</dbReference>
<accession>E0IBH9</accession>
<protein>
    <submittedName>
        <fullName evidence="9">Binding-protein-dependent transport systems inner membrane component</fullName>
    </submittedName>
</protein>
<evidence type="ECO:0000256" key="5">
    <source>
        <dbReference type="ARBA" id="ARBA00022989"/>
    </source>
</evidence>
<proteinExistence type="inferred from homology"/>
<dbReference type="STRING" id="717606.PaecuDRAFT_3018"/>